<evidence type="ECO:0000313" key="1">
    <source>
        <dbReference type="EMBL" id="CAF4425087.1"/>
    </source>
</evidence>
<protein>
    <submittedName>
        <fullName evidence="1">Uncharacterized protein</fullName>
    </submittedName>
</protein>
<accession>A0A820QMM5</accession>
<evidence type="ECO:0000313" key="2">
    <source>
        <dbReference type="Proteomes" id="UP000663844"/>
    </source>
</evidence>
<sequence length="103" mass="11791">LTSIMNDNKITEDQMIHDQIIRPTTLTMPQNADNETTEIIDLCTPTMDTNSTASPSLTHVQQFPNLEHRLSILASFPFHQEQQQGFLLFANIPCMLYEIILFL</sequence>
<proteinExistence type="predicted"/>
<gene>
    <name evidence="1" type="ORF">OXD698_LOCUS52881</name>
</gene>
<name>A0A820QMM5_9BILA</name>
<dbReference type="Proteomes" id="UP000663844">
    <property type="component" value="Unassembled WGS sequence"/>
</dbReference>
<comment type="caution">
    <text evidence="1">The sequence shown here is derived from an EMBL/GenBank/DDBJ whole genome shotgun (WGS) entry which is preliminary data.</text>
</comment>
<feature type="non-terminal residue" evidence="1">
    <location>
        <position position="1"/>
    </location>
</feature>
<organism evidence="1 2">
    <name type="scientific">Adineta steineri</name>
    <dbReference type="NCBI Taxonomy" id="433720"/>
    <lineage>
        <taxon>Eukaryota</taxon>
        <taxon>Metazoa</taxon>
        <taxon>Spiralia</taxon>
        <taxon>Gnathifera</taxon>
        <taxon>Rotifera</taxon>
        <taxon>Eurotatoria</taxon>
        <taxon>Bdelloidea</taxon>
        <taxon>Adinetida</taxon>
        <taxon>Adinetidae</taxon>
        <taxon>Adineta</taxon>
    </lineage>
</organism>
<dbReference type="EMBL" id="CAJOAZ010029419">
    <property type="protein sequence ID" value="CAF4425087.1"/>
    <property type="molecule type" value="Genomic_DNA"/>
</dbReference>
<dbReference type="AlphaFoldDB" id="A0A820QMM5"/>
<reference evidence="1" key="1">
    <citation type="submission" date="2021-02" db="EMBL/GenBank/DDBJ databases">
        <authorList>
            <person name="Nowell W R."/>
        </authorList>
    </citation>
    <scope>NUCLEOTIDE SEQUENCE</scope>
</reference>